<keyword evidence="3" id="KW-1185">Reference proteome</keyword>
<feature type="region of interest" description="Disordered" evidence="1">
    <location>
        <begin position="56"/>
        <end position="368"/>
    </location>
</feature>
<dbReference type="Proteomes" id="UP000041254">
    <property type="component" value="Unassembled WGS sequence"/>
</dbReference>
<accession>A0A0G4EPI3</accession>
<evidence type="ECO:0000313" key="2">
    <source>
        <dbReference type="EMBL" id="CEL99349.1"/>
    </source>
</evidence>
<dbReference type="EMBL" id="CDMY01000278">
    <property type="protein sequence ID" value="CEL99349.1"/>
    <property type="molecule type" value="Genomic_DNA"/>
</dbReference>
<evidence type="ECO:0000256" key="1">
    <source>
        <dbReference type="SAM" id="MobiDB-lite"/>
    </source>
</evidence>
<gene>
    <name evidence="2" type="ORF">Vbra_20629</name>
</gene>
<dbReference type="VEuPathDB" id="CryptoDB:Vbra_20629"/>
<protein>
    <submittedName>
        <fullName evidence="2">Uncharacterized protein</fullName>
    </submittedName>
</protein>
<sequence>MQRAFGRPSRCAKGTENDVASLMSWPGQLAVKSQKWCSETREEFRGYIWRPFPKQELQGDLEAARRPQQRGPEPSGSPSSLQRPEGRTTEAVIAGALEGPHEVQDEPCDLRTLDPTAAKTVTASPTRPEKTLPTTAAKQPRSFFRHTAARHRLRVEEEAKRRYVPPPGPRPVVLSGYHMNRLYTPPSAHTQSRAKAAREPEVPEKLPAFRFGKPKQTNMLYSSFGPPKPPPSCCRHKTGRVSRGAARGRGRAGEGQVKGRAGGEELGWVRPAETGRGVVSANGRSVQRAANTPEEVRRNKGTQTLSPPGPSTAAAPSPLPPPMAAVKEPQRVDERVSVGGDGVKEGMPPEGARTTQNPQRPRESGAGEWADAAYSDFLPYWRSNPYATLYNPQIYEELPARTLRDLPPAGLPRPNTVPLKIT</sequence>
<dbReference type="InParanoid" id="A0A0G4EPI3"/>
<name>A0A0G4EPI3_VITBC</name>
<reference evidence="2 3" key="1">
    <citation type="submission" date="2014-11" db="EMBL/GenBank/DDBJ databases">
        <authorList>
            <person name="Zhu J."/>
            <person name="Qi W."/>
            <person name="Song R."/>
        </authorList>
    </citation>
    <scope>NUCLEOTIDE SEQUENCE [LARGE SCALE GENOMIC DNA]</scope>
</reference>
<feature type="compositionally biased region" description="Basic residues" evidence="1">
    <location>
        <begin position="234"/>
        <end position="250"/>
    </location>
</feature>
<feature type="compositionally biased region" description="Basic and acidic residues" evidence="1">
    <location>
        <begin position="99"/>
        <end position="112"/>
    </location>
</feature>
<feature type="compositionally biased region" description="Basic residues" evidence="1">
    <location>
        <begin position="143"/>
        <end position="153"/>
    </location>
</feature>
<proteinExistence type="predicted"/>
<evidence type="ECO:0000313" key="3">
    <source>
        <dbReference type="Proteomes" id="UP000041254"/>
    </source>
</evidence>
<dbReference type="AlphaFoldDB" id="A0A0G4EPI3"/>
<organism evidence="2 3">
    <name type="scientific">Vitrella brassicaformis (strain CCMP3155)</name>
    <dbReference type="NCBI Taxonomy" id="1169540"/>
    <lineage>
        <taxon>Eukaryota</taxon>
        <taxon>Sar</taxon>
        <taxon>Alveolata</taxon>
        <taxon>Colpodellida</taxon>
        <taxon>Vitrellaceae</taxon>
        <taxon>Vitrella</taxon>
    </lineage>
</organism>